<name>A0A381WNY0_9ZZZZ</name>
<gene>
    <name evidence="1" type="ORF">METZ01_LOCUS107068</name>
</gene>
<dbReference type="EMBL" id="UINC01012411">
    <property type="protein sequence ID" value="SVA54214.1"/>
    <property type="molecule type" value="Genomic_DNA"/>
</dbReference>
<accession>A0A381WNY0</accession>
<evidence type="ECO:0000313" key="1">
    <source>
        <dbReference type="EMBL" id="SVA54214.1"/>
    </source>
</evidence>
<dbReference type="AlphaFoldDB" id="A0A381WNY0"/>
<organism evidence="1">
    <name type="scientific">marine metagenome</name>
    <dbReference type="NCBI Taxonomy" id="408172"/>
    <lineage>
        <taxon>unclassified sequences</taxon>
        <taxon>metagenomes</taxon>
        <taxon>ecological metagenomes</taxon>
    </lineage>
</organism>
<reference evidence="1" key="1">
    <citation type="submission" date="2018-05" db="EMBL/GenBank/DDBJ databases">
        <authorList>
            <person name="Lanie J.A."/>
            <person name="Ng W.-L."/>
            <person name="Kazmierczak K.M."/>
            <person name="Andrzejewski T.M."/>
            <person name="Davidsen T.M."/>
            <person name="Wayne K.J."/>
            <person name="Tettelin H."/>
            <person name="Glass J.I."/>
            <person name="Rusch D."/>
            <person name="Podicherti R."/>
            <person name="Tsui H.-C.T."/>
            <person name="Winkler M.E."/>
        </authorList>
    </citation>
    <scope>NUCLEOTIDE SEQUENCE</scope>
</reference>
<protein>
    <submittedName>
        <fullName evidence="1">Uncharacterized protein</fullName>
    </submittedName>
</protein>
<proteinExistence type="predicted"/>
<sequence>MKSKRELPYGIHPFADPLYCEVCKVDKPRSEMCIMQNEELKKKHPFYMKRQVCMSCRDYMFVPIEANAYNAICAMTGRDY</sequence>